<dbReference type="InterPro" id="IPR005000">
    <property type="entry name" value="Aldolase/citrate-lyase_domain"/>
</dbReference>
<reference evidence="3 4" key="1">
    <citation type="journal article" date="2023" name="PLoS ONE">
        <title>Genome-based metabolic and phylogenomic analysis of three Terrisporobacter species.</title>
        <authorList>
            <person name="Boer T."/>
            <person name="Bengelsdorf F.R."/>
            <person name="Bomeke M."/>
            <person name="Daniel R."/>
            <person name="Poehlein A."/>
        </authorList>
    </citation>
    <scope>NUCLEOTIDE SEQUENCE [LARGE SCALE GENOMIC DNA]</scope>
    <source>
        <strain evidence="3 4">DSM 1288</strain>
    </source>
</reference>
<dbReference type="Gene3D" id="3.20.20.60">
    <property type="entry name" value="Phosphoenolpyruvate-binding domains"/>
    <property type="match status" value="2"/>
</dbReference>
<evidence type="ECO:0000256" key="1">
    <source>
        <dbReference type="ARBA" id="ARBA00022723"/>
    </source>
</evidence>
<proteinExistence type="predicted"/>
<dbReference type="InterPro" id="IPR040442">
    <property type="entry name" value="Pyrv_kinase-like_dom_sf"/>
</dbReference>
<name>A0ABZ2ERQ0_9FIRM</name>
<accession>A0ABZ2ERQ0</accession>
<evidence type="ECO:0000313" key="3">
    <source>
        <dbReference type="EMBL" id="WWD82570.1"/>
    </source>
</evidence>
<sequence>MLNLMYITNKTEVAKIADKNGVDRIFVDLEVIGKKERQCGLDTVQSKHTLDDIKKIKNCINKSQLLVRSNQIHDNSKEEINTIVDNGADIIMLPYFKTIEEVEYFISLVNGRCKTMLLVETAEAVESIDEILNIYGIDEVHIGLNDLHLAYKMKFMFELLADGTVESLCKKFENKNIPYGFGGIAGIGEGALPAERIIQEHYRLGSTRAILSRSFCNTEKIKDLGIINEIFTTGLRKIRTFENRIDEENFEQNKILIKEIVEGIVYNKSI</sequence>
<gene>
    <name evidence="3" type="ORF">TEGL_09620</name>
</gene>
<feature type="domain" description="HpcH/HpaI aldolase/citrate lyase" evidence="2">
    <location>
        <begin position="9"/>
        <end position="152"/>
    </location>
</feature>
<evidence type="ECO:0000259" key="2">
    <source>
        <dbReference type="Pfam" id="PF03328"/>
    </source>
</evidence>
<dbReference type="RefSeq" id="WP_018590342.1">
    <property type="nucleotide sequence ID" value="NZ_CP117523.1"/>
</dbReference>
<dbReference type="Proteomes" id="UP001348492">
    <property type="component" value="Chromosome"/>
</dbReference>
<dbReference type="EMBL" id="CP117523">
    <property type="protein sequence ID" value="WWD82570.1"/>
    <property type="molecule type" value="Genomic_DNA"/>
</dbReference>
<dbReference type="SUPFAM" id="SSF51621">
    <property type="entry name" value="Phosphoenolpyruvate/pyruvate domain"/>
    <property type="match status" value="1"/>
</dbReference>
<keyword evidence="1" id="KW-0479">Metal-binding</keyword>
<dbReference type="InterPro" id="IPR015813">
    <property type="entry name" value="Pyrv/PenolPyrv_kinase-like_dom"/>
</dbReference>
<keyword evidence="4" id="KW-1185">Reference proteome</keyword>
<evidence type="ECO:0000313" key="4">
    <source>
        <dbReference type="Proteomes" id="UP001348492"/>
    </source>
</evidence>
<dbReference type="Pfam" id="PF03328">
    <property type="entry name" value="HpcH_HpaI"/>
    <property type="match status" value="1"/>
</dbReference>
<organism evidence="3 4">
    <name type="scientific">Terrisporobacter glycolicus ATCC 14880 = DSM 1288</name>
    <dbReference type="NCBI Taxonomy" id="1121315"/>
    <lineage>
        <taxon>Bacteria</taxon>
        <taxon>Bacillati</taxon>
        <taxon>Bacillota</taxon>
        <taxon>Clostridia</taxon>
        <taxon>Peptostreptococcales</taxon>
        <taxon>Peptostreptococcaceae</taxon>
        <taxon>Terrisporobacter</taxon>
    </lineage>
</organism>
<protein>
    <recommendedName>
        <fullName evidence="2">HpcH/HpaI aldolase/citrate lyase domain-containing protein</fullName>
    </recommendedName>
</protein>